<dbReference type="CDD" id="cd00310">
    <property type="entry name" value="ATP-synt_Fo_a_6"/>
    <property type="match status" value="1"/>
</dbReference>
<comment type="caution">
    <text evidence="13">The sequence shown here is derived from an EMBL/GenBank/DDBJ whole genome shotgun (WGS) entry which is preliminary data.</text>
</comment>
<feature type="transmembrane region" description="Helical" evidence="11">
    <location>
        <begin position="233"/>
        <end position="255"/>
    </location>
</feature>
<dbReference type="EMBL" id="MFKO01000002">
    <property type="protein sequence ID" value="OGG41814.1"/>
    <property type="molecule type" value="Genomic_DNA"/>
</dbReference>
<evidence type="ECO:0000256" key="11">
    <source>
        <dbReference type="HAMAP-Rule" id="MF_01393"/>
    </source>
</evidence>
<feature type="transmembrane region" description="Helical" evidence="11">
    <location>
        <begin position="91"/>
        <end position="110"/>
    </location>
</feature>
<keyword evidence="10 11" id="KW-0066">ATP synthesis</keyword>
<dbReference type="Pfam" id="PF00119">
    <property type="entry name" value="ATP-synt_A"/>
    <property type="match status" value="1"/>
</dbReference>
<comment type="similarity">
    <text evidence="2 11 12">Belongs to the ATPase A chain family.</text>
</comment>
<dbReference type="GO" id="GO:0005886">
    <property type="term" value="C:plasma membrane"/>
    <property type="evidence" value="ECO:0007669"/>
    <property type="project" value="UniProtKB-SubCell"/>
</dbReference>
<feature type="transmembrane region" description="Helical" evidence="11">
    <location>
        <begin position="205"/>
        <end position="227"/>
    </location>
</feature>
<evidence type="ECO:0000256" key="9">
    <source>
        <dbReference type="ARBA" id="ARBA00023136"/>
    </source>
</evidence>
<dbReference type="GO" id="GO:0042777">
    <property type="term" value="P:proton motive force-driven plasma membrane ATP synthesis"/>
    <property type="evidence" value="ECO:0007669"/>
    <property type="project" value="TreeGrafter"/>
</dbReference>
<keyword evidence="3 11" id="KW-0813">Transport</keyword>
<dbReference type="NCBIfam" id="TIGR01131">
    <property type="entry name" value="ATP_synt_6_or_A"/>
    <property type="match status" value="1"/>
</dbReference>
<dbReference type="InterPro" id="IPR000568">
    <property type="entry name" value="ATP_synth_F0_asu"/>
</dbReference>
<dbReference type="Proteomes" id="UP000176322">
    <property type="component" value="Unassembled WGS sequence"/>
</dbReference>
<proteinExistence type="inferred from homology"/>
<dbReference type="GO" id="GO:0045259">
    <property type="term" value="C:proton-transporting ATP synthase complex"/>
    <property type="evidence" value="ECO:0007669"/>
    <property type="project" value="UniProtKB-KW"/>
</dbReference>
<dbReference type="PROSITE" id="PS00449">
    <property type="entry name" value="ATPASE_A"/>
    <property type="match status" value="1"/>
</dbReference>
<dbReference type="Gene3D" id="1.20.120.220">
    <property type="entry name" value="ATP synthase, F0 complex, subunit A"/>
    <property type="match status" value="1"/>
</dbReference>
<keyword evidence="4 11" id="KW-0138">CF(0)</keyword>
<gene>
    <name evidence="11" type="primary">atpB</name>
    <name evidence="13" type="ORF">A2837_01210</name>
</gene>
<keyword evidence="11" id="KW-1003">Cell membrane</keyword>
<reference evidence="13 14" key="1">
    <citation type="journal article" date="2016" name="Nat. Commun.">
        <title>Thousands of microbial genomes shed light on interconnected biogeochemical processes in an aquifer system.</title>
        <authorList>
            <person name="Anantharaman K."/>
            <person name="Brown C.T."/>
            <person name="Hug L.A."/>
            <person name="Sharon I."/>
            <person name="Castelle C.J."/>
            <person name="Probst A.J."/>
            <person name="Thomas B.C."/>
            <person name="Singh A."/>
            <person name="Wilkins M.J."/>
            <person name="Karaoz U."/>
            <person name="Brodie E.L."/>
            <person name="Williams K.H."/>
            <person name="Hubbard S.S."/>
            <person name="Banfield J.F."/>
        </authorList>
    </citation>
    <scope>NUCLEOTIDE SEQUENCE [LARGE SCALE GENOMIC DNA]</scope>
</reference>
<evidence type="ECO:0000256" key="4">
    <source>
        <dbReference type="ARBA" id="ARBA00022547"/>
    </source>
</evidence>
<keyword evidence="6 11" id="KW-0375">Hydrogen ion transport</keyword>
<name>A0A1F6BXY9_9BACT</name>
<dbReference type="InterPro" id="IPR035908">
    <property type="entry name" value="F0_ATP_A_sf"/>
</dbReference>
<evidence type="ECO:0000313" key="14">
    <source>
        <dbReference type="Proteomes" id="UP000176322"/>
    </source>
</evidence>
<sequence length="263" mass="28858">MTLVPTAHAASEGLSIHLAPEVLTTVGGLPITSTLLTVWLTMALLVALAYFGTRRLTLMPSRLQSSLELLVGGVYDYVKDVLESEKLAKRFLPLILTIFLFILTMNWIGLLPGVDSIGIYKETTSHGEAAAKLVPFFHPPATDLNITIAFALVAFVAIELAGVTLLGVWKYGGKFINFHSPLGFVIGLIELLSELARLISFSFRLFGNIFAGKTLLLVVMFLTTPYILPVPLIAYEIFVGFIQAFIFAILTLYFIKIAIEEPH</sequence>
<dbReference type="SUPFAM" id="SSF81336">
    <property type="entry name" value="F1F0 ATP synthase subunit A"/>
    <property type="match status" value="1"/>
</dbReference>
<dbReference type="AlphaFoldDB" id="A0A1F6BXY9"/>
<comment type="subcellular location">
    <subcellularLocation>
        <location evidence="11 12">Cell membrane</location>
        <topology evidence="11 12">Multi-pass membrane protein</topology>
    </subcellularLocation>
    <subcellularLocation>
        <location evidence="1">Membrane</location>
        <topology evidence="1">Multi-pass membrane protein</topology>
    </subcellularLocation>
</comment>
<keyword evidence="9 11" id="KW-0472">Membrane</keyword>
<dbReference type="InterPro" id="IPR045082">
    <property type="entry name" value="ATP_syn_F0_a_bact/chloroplast"/>
</dbReference>
<evidence type="ECO:0000256" key="7">
    <source>
        <dbReference type="ARBA" id="ARBA00022989"/>
    </source>
</evidence>
<dbReference type="PRINTS" id="PR00123">
    <property type="entry name" value="ATPASEA"/>
</dbReference>
<evidence type="ECO:0000256" key="10">
    <source>
        <dbReference type="ARBA" id="ARBA00023310"/>
    </source>
</evidence>
<dbReference type="PANTHER" id="PTHR42823">
    <property type="entry name" value="ATP SYNTHASE SUBUNIT A, CHLOROPLASTIC"/>
    <property type="match status" value="1"/>
</dbReference>
<evidence type="ECO:0000313" key="13">
    <source>
        <dbReference type="EMBL" id="OGG41814.1"/>
    </source>
</evidence>
<dbReference type="GO" id="GO:0046933">
    <property type="term" value="F:proton-transporting ATP synthase activity, rotational mechanism"/>
    <property type="evidence" value="ECO:0007669"/>
    <property type="project" value="UniProtKB-UniRule"/>
</dbReference>
<evidence type="ECO:0000256" key="5">
    <source>
        <dbReference type="ARBA" id="ARBA00022692"/>
    </source>
</evidence>
<feature type="transmembrane region" description="Helical" evidence="11">
    <location>
        <begin position="31"/>
        <end position="52"/>
    </location>
</feature>
<evidence type="ECO:0000256" key="8">
    <source>
        <dbReference type="ARBA" id="ARBA00023065"/>
    </source>
</evidence>
<dbReference type="STRING" id="1798475.A2837_01210"/>
<keyword evidence="7 11" id="KW-1133">Transmembrane helix</keyword>
<dbReference type="PANTHER" id="PTHR42823:SF3">
    <property type="entry name" value="ATP SYNTHASE SUBUNIT A, CHLOROPLASTIC"/>
    <property type="match status" value="1"/>
</dbReference>
<dbReference type="HAMAP" id="MF_01393">
    <property type="entry name" value="ATP_synth_a_bact"/>
    <property type="match status" value="1"/>
</dbReference>
<feature type="transmembrane region" description="Helical" evidence="11">
    <location>
        <begin position="146"/>
        <end position="169"/>
    </location>
</feature>
<evidence type="ECO:0000256" key="12">
    <source>
        <dbReference type="RuleBase" id="RU000483"/>
    </source>
</evidence>
<comment type="function">
    <text evidence="11 12">Key component of the proton channel; it plays a direct role in the translocation of protons across the membrane.</text>
</comment>
<keyword evidence="8 11" id="KW-0406">Ion transport</keyword>
<evidence type="ECO:0000256" key="6">
    <source>
        <dbReference type="ARBA" id="ARBA00022781"/>
    </source>
</evidence>
<accession>A0A1F6BXY9</accession>
<protein>
    <recommendedName>
        <fullName evidence="11 12">ATP synthase subunit a</fullName>
    </recommendedName>
    <alternativeName>
        <fullName evidence="11">ATP synthase F0 sector subunit a</fullName>
    </alternativeName>
    <alternativeName>
        <fullName evidence="11">F-ATPase subunit 6</fullName>
    </alternativeName>
</protein>
<organism evidence="13 14">
    <name type="scientific">Candidatus Kaiserbacteria bacterium RIFCSPHIGHO2_01_FULL_46_22</name>
    <dbReference type="NCBI Taxonomy" id="1798475"/>
    <lineage>
        <taxon>Bacteria</taxon>
        <taxon>Candidatus Kaiseribacteriota</taxon>
    </lineage>
</organism>
<evidence type="ECO:0000256" key="3">
    <source>
        <dbReference type="ARBA" id="ARBA00022448"/>
    </source>
</evidence>
<evidence type="ECO:0000256" key="2">
    <source>
        <dbReference type="ARBA" id="ARBA00006810"/>
    </source>
</evidence>
<keyword evidence="5 11" id="KW-0812">Transmembrane</keyword>
<evidence type="ECO:0000256" key="1">
    <source>
        <dbReference type="ARBA" id="ARBA00004141"/>
    </source>
</evidence>
<dbReference type="InterPro" id="IPR023011">
    <property type="entry name" value="ATP_synth_F0_asu_AS"/>
</dbReference>